<evidence type="ECO:0000256" key="2">
    <source>
        <dbReference type="ARBA" id="ARBA00007345"/>
    </source>
</evidence>
<reference evidence="10 12" key="2">
    <citation type="submission" date="2020-05" db="EMBL/GenBank/DDBJ databases">
        <authorList>
            <person name="Zhang R."/>
        </authorList>
    </citation>
    <scope>NUCLEOTIDE SEQUENCE [LARGE SCALE GENOMIC DNA]</scope>
    <source>
        <strain evidence="10 12">DSM 28986</strain>
    </source>
</reference>
<dbReference type="STRING" id="74969.FAD_0162"/>
<dbReference type="EMBL" id="CP015363">
    <property type="protein sequence ID" value="ARD84092.1"/>
    <property type="molecule type" value="Genomic_DNA"/>
</dbReference>
<dbReference type="NCBIfam" id="NF003121">
    <property type="entry name" value="PRK04038.1"/>
    <property type="match status" value="1"/>
</dbReference>
<keyword evidence="4 6" id="KW-0687">Ribonucleoprotein</keyword>
<dbReference type="GO" id="GO:0022627">
    <property type="term" value="C:cytosolic small ribosomal subunit"/>
    <property type="evidence" value="ECO:0007669"/>
    <property type="project" value="UniProtKB-UniRule"/>
</dbReference>
<dbReference type="GO" id="GO:0000028">
    <property type="term" value="P:ribosomal small subunit assembly"/>
    <property type="evidence" value="ECO:0007669"/>
    <property type="project" value="TreeGrafter"/>
</dbReference>
<dbReference type="GO" id="GO:0006412">
    <property type="term" value="P:translation"/>
    <property type="evidence" value="ECO:0007669"/>
    <property type="project" value="UniProtKB-UniRule"/>
</dbReference>
<evidence type="ECO:0000313" key="11">
    <source>
        <dbReference type="Proteomes" id="UP000192050"/>
    </source>
</evidence>
<dbReference type="HAMAP" id="MF_00531">
    <property type="entry name" value="Ribosomal_uS19"/>
    <property type="match status" value="1"/>
</dbReference>
<keyword evidence="3 6" id="KW-0689">Ribosomal protein</keyword>
<dbReference type="GO" id="GO:0019843">
    <property type="term" value="F:rRNA binding"/>
    <property type="evidence" value="ECO:0007669"/>
    <property type="project" value="UniProtKB-UniRule"/>
</dbReference>
<dbReference type="PRINTS" id="PR00975">
    <property type="entry name" value="RIBOSOMALS19"/>
</dbReference>
<keyword evidence="11" id="KW-1185">Reference proteome</keyword>
<dbReference type="GO" id="GO:0003735">
    <property type="term" value="F:structural constituent of ribosome"/>
    <property type="evidence" value="ECO:0007669"/>
    <property type="project" value="UniProtKB-UniRule"/>
</dbReference>
<dbReference type="InterPro" id="IPR002222">
    <property type="entry name" value="Ribosomal_uS19"/>
</dbReference>
<evidence type="ECO:0000256" key="1">
    <source>
        <dbReference type="ARBA" id="ARBA00003239"/>
    </source>
</evidence>
<dbReference type="PANTHER" id="PTHR11880:SF2">
    <property type="entry name" value="SMALL RIBOSOMAL SUBUNIT PROTEIN US19"/>
    <property type="match status" value="1"/>
</dbReference>
<proteinExistence type="inferred from homology"/>
<accession>A0A1V0N1R1</accession>
<dbReference type="InterPro" id="IPR023575">
    <property type="entry name" value="Ribosomal_uS19_SF"/>
</dbReference>
<dbReference type="EMBL" id="JABGBP010000069">
    <property type="protein sequence ID" value="NOL59651.1"/>
    <property type="molecule type" value="Genomic_DNA"/>
</dbReference>
<evidence type="ECO:0000313" key="9">
    <source>
        <dbReference type="EMBL" id="ARD84092.1"/>
    </source>
</evidence>
<feature type="region of interest" description="Disordered" evidence="8">
    <location>
        <begin position="130"/>
        <end position="151"/>
    </location>
</feature>
<dbReference type="GeneID" id="16025311"/>
<sequence length="151" mass="17601">MVVRRQVSVKSIKRRSRKAQKAITGRAREFSYRGKTIEELEQMELPELLELFPARVRRSYNREMNHEQQKLFDDLLGDKETLKTHVRDVIILPQFVGKKIELYNGTSYLKFEIKPEMIGHYLGEFAPTRKEVKHSGPGVGATRSSKFLPLK</sequence>
<dbReference type="Pfam" id="PF00203">
    <property type="entry name" value="Ribosomal_S19"/>
    <property type="match status" value="1"/>
</dbReference>
<organism evidence="9 11">
    <name type="scientific">Ferroplasma acidiphilum</name>
    <dbReference type="NCBI Taxonomy" id="74969"/>
    <lineage>
        <taxon>Archaea</taxon>
        <taxon>Methanobacteriati</taxon>
        <taxon>Thermoplasmatota</taxon>
        <taxon>Thermoplasmata</taxon>
        <taxon>Thermoplasmatales</taxon>
        <taxon>Ferroplasmaceae</taxon>
        <taxon>Ferroplasma</taxon>
    </lineage>
</organism>
<evidence type="ECO:0000313" key="10">
    <source>
        <dbReference type="EMBL" id="NOL59651.1"/>
    </source>
</evidence>
<keyword evidence="6" id="KW-0694">RNA-binding</keyword>
<dbReference type="Proteomes" id="UP000546917">
    <property type="component" value="Unassembled WGS sequence"/>
</dbReference>
<evidence type="ECO:0000256" key="4">
    <source>
        <dbReference type="ARBA" id="ARBA00023274"/>
    </source>
</evidence>
<protein>
    <recommendedName>
        <fullName evidence="5 6">Small ribosomal subunit protein uS19</fullName>
    </recommendedName>
</protein>
<evidence type="ECO:0000256" key="3">
    <source>
        <dbReference type="ARBA" id="ARBA00022980"/>
    </source>
</evidence>
<gene>
    <name evidence="6" type="primary">rps19p</name>
    <name evidence="9" type="ORF">FAD_0162</name>
    <name evidence="10" type="ORF">HLB00_02230</name>
</gene>
<evidence type="ECO:0000256" key="5">
    <source>
        <dbReference type="ARBA" id="ARBA00035163"/>
    </source>
</evidence>
<dbReference type="KEGG" id="fai:FAD_0162"/>
<keyword evidence="6" id="KW-0699">rRNA-binding</keyword>
<dbReference type="Gene3D" id="3.30.860.10">
    <property type="entry name" value="30s Ribosomal Protein S19, Chain A"/>
    <property type="match status" value="1"/>
</dbReference>
<comment type="similarity">
    <text evidence="2 6 7">Belongs to the universal ribosomal protein uS19 family.</text>
</comment>
<reference evidence="9 11" key="1">
    <citation type="submission" date="2011-10" db="EMBL/GenBank/DDBJ databases">
        <title>Metabolic and evolutionary patterns in the extreme acidophile Ferroplasma acidiphilum.</title>
        <authorList>
            <person name="Golyshina O.V."/>
            <person name="Kozyavkin S.A."/>
            <person name="Tatusov R.L."/>
            <person name="Slesarev A.I."/>
            <person name="Golyshin P.N."/>
        </authorList>
    </citation>
    <scope>NUCLEOTIDE SEQUENCE [LARGE SCALE GENOMIC DNA]</scope>
    <source>
        <strain evidence="9">Berkeley</strain>
        <strain evidence="11">Y</strain>
    </source>
</reference>
<comment type="function">
    <text evidence="1 6">Protein S19 forms a complex with S13 that binds strongly to the 16S ribosomal RNA.</text>
</comment>
<evidence type="ECO:0000256" key="7">
    <source>
        <dbReference type="RuleBase" id="RU003485"/>
    </source>
</evidence>
<dbReference type="RefSeq" id="WP_009887167.1">
    <property type="nucleotide sequence ID" value="NZ_CP015363.1"/>
</dbReference>
<evidence type="ECO:0000256" key="8">
    <source>
        <dbReference type="SAM" id="MobiDB-lite"/>
    </source>
</evidence>
<dbReference type="NCBIfam" id="TIGR01025">
    <property type="entry name" value="uS19_arch"/>
    <property type="match status" value="1"/>
</dbReference>
<dbReference type="InterPro" id="IPR005713">
    <property type="entry name" value="Ribosomal_uS19_euk/arc"/>
</dbReference>
<dbReference type="OrthoDB" id="30559at2157"/>
<evidence type="ECO:0000256" key="6">
    <source>
        <dbReference type="HAMAP-Rule" id="MF_00531"/>
    </source>
</evidence>
<name>A0A1V0N1R1_9ARCH</name>
<dbReference type="SUPFAM" id="SSF54570">
    <property type="entry name" value="Ribosomal protein S19"/>
    <property type="match status" value="1"/>
</dbReference>
<dbReference type="PIRSF" id="PIRSF002144">
    <property type="entry name" value="Ribosomal_S19"/>
    <property type="match status" value="1"/>
</dbReference>
<dbReference type="PANTHER" id="PTHR11880">
    <property type="entry name" value="RIBOSOMAL PROTEIN S19P FAMILY MEMBER"/>
    <property type="match status" value="1"/>
</dbReference>
<dbReference type="Proteomes" id="UP000192050">
    <property type="component" value="Chromosome"/>
</dbReference>
<evidence type="ECO:0000313" key="12">
    <source>
        <dbReference type="Proteomes" id="UP000546917"/>
    </source>
</evidence>
<dbReference type="AlphaFoldDB" id="A0A1V0N1R1"/>